<evidence type="ECO:0008006" key="5">
    <source>
        <dbReference type="Google" id="ProtNLM"/>
    </source>
</evidence>
<feature type="region of interest" description="Disordered" evidence="1">
    <location>
        <begin position="79"/>
        <end position="116"/>
    </location>
</feature>
<protein>
    <recommendedName>
        <fullName evidence="5">Secreted protein</fullName>
    </recommendedName>
</protein>
<organism evidence="3 4">
    <name type="scientific">Fusarium napiforme</name>
    <dbReference type="NCBI Taxonomy" id="42672"/>
    <lineage>
        <taxon>Eukaryota</taxon>
        <taxon>Fungi</taxon>
        <taxon>Dikarya</taxon>
        <taxon>Ascomycota</taxon>
        <taxon>Pezizomycotina</taxon>
        <taxon>Sordariomycetes</taxon>
        <taxon>Hypocreomycetidae</taxon>
        <taxon>Hypocreales</taxon>
        <taxon>Nectriaceae</taxon>
        <taxon>Fusarium</taxon>
        <taxon>Fusarium fujikuroi species complex</taxon>
    </lineage>
</organism>
<accession>A0A8H5JST4</accession>
<keyword evidence="2" id="KW-0732">Signal</keyword>
<proteinExistence type="predicted"/>
<dbReference type="Proteomes" id="UP000574317">
    <property type="component" value="Unassembled WGS sequence"/>
</dbReference>
<feature type="signal peptide" evidence="2">
    <location>
        <begin position="1"/>
        <end position="20"/>
    </location>
</feature>
<reference evidence="3 4" key="1">
    <citation type="submission" date="2020-05" db="EMBL/GenBank/DDBJ databases">
        <title>Identification and distribution of gene clusters putatively required for synthesis of sphingolipid metabolism inhibitors in phylogenetically diverse species of the filamentous fungus Fusarium.</title>
        <authorList>
            <person name="Kim H.-S."/>
            <person name="Busman M."/>
            <person name="Brown D.W."/>
            <person name="Divon H."/>
            <person name="Uhlig S."/>
            <person name="Proctor R.H."/>
        </authorList>
    </citation>
    <scope>NUCLEOTIDE SEQUENCE [LARGE SCALE GENOMIC DNA]</scope>
    <source>
        <strain evidence="3 4">NRRL 25196</strain>
    </source>
</reference>
<name>A0A8H5JST4_9HYPO</name>
<comment type="caution">
    <text evidence="3">The sequence shown here is derived from an EMBL/GenBank/DDBJ whole genome shotgun (WGS) entry which is preliminary data.</text>
</comment>
<evidence type="ECO:0000256" key="1">
    <source>
        <dbReference type="SAM" id="MobiDB-lite"/>
    </source>
</evidence>
<dbReference type="EMBL" id="JAAOAO010000151">
    <property type="protein sequence ID" value="KAF5560554.1"/>
    <property type="molecule type" value="Genomic_DNA"/>
</dbReference>
<gene>
    <name evidence="3" type="ORF">FNAPI_4147</name>
</gene>
<feature type="chain" id="PRO_5034914827" description="Secreted protein" evidence="2">
    <location>
        <begin position="21"/>
        <end position="116"/>
    </location>
</feature>
<evidence type="ECO:0000313" key="4">
    <source>
        <dbReference type="Proteomes" id="UP000574317"/>
    </source>
</evidence>
<dbReference type="AlphaFoldDB" id="A0A8H5JST4"/>
<sequence>MKLLSTILFATMAAFTPILEKHPRGPAEPLQLDIRSADCAYSVCNGGCDLYGNGNSHSQKAPSQRSNCVLIELAPEKTERVSRDNLPLLEETEGQGQSTASMRTFGTAPGLGINSE</sequence>
<evidence type="ECO:0000313" key="3">
    <source>
        <dbReference type="EMBL" id="KAF5560554.1"/>
    </source>
</evidence>
<evidence type="ECO:0000256" key="2">
    <source>
        <dbReference type="SAM" id="SignalP"/>
    </source>
</evidence>
<keyword evidence="4" id="KW-1185">Reference proteome</keyword>
<feature type="compositionally biased region" description="Polar residues" evidence="1">
    <location>
        <begin position="94"/>
        <end position="104"/>
    </location>
</feature>